<comment type="caution">
    <text evidence="1">The sequence shown here is derived from an EMBL/GenBank/DDBJ whole genome shotgun (WGS) entry which is preliminary data.</text>
</comment>
<evidence type="ECO:0000313" key="1">
    <source>
        <dbReference type="EMBL" id="KAI5647142.1"/>
    </source>
</evidence>
<gene>
    <name evidence="1" type="ORF">M9H77_33147</name>
</gene>
<organism evidence="1 2">
    <name type="scientific">Catharanthus roseus</name>
    <name type="common">Madagascar periwinkle</name>
    <name type="synonym">Vinca rosea</name>
    <dbReference type="NCBI Taxonomy" id="4058"/>
    <lineage>
        <taxon>Eukaryota</taxon>
        <taxon>Viridiplantae</taxon>
        <taxon>Streptophyta</taxon>
        <taxon>Embryophyta</taxon>
        <taxon>Tracheophyta</taxon>
        <taxon>Spermatophyta</taxon>
        <taxon>Magnoliopsida</taxon>
        <taxon>eudicotyledons</taxon>
        <taxon>Gunneridae</taxon>
        <taxon>Pentapetalae</taxon>
        <taxon>asterids</taxon>
        <taxon>lamiids</taxon>
        <taxon>Gentianales</taxon>
        <taxon>Apocynaceae</taxon>
        <taxon>Rauvolfioideae</taxon>
        <taxon>Vinceae</taxon>
        <taxon>Catharanthinae</taxon>
        <taxon>Catharanthus</taxon>
    </lineage>
</organism>
<dbReference type="EMBL" id="CM044708">
    <property type="protein sequence ID" value="KAI5647142.1"/>
    <property type="molecule type" value="Genomic_DNA"/>
</dbReference>
<dbReference type="Proteomes" id="UP001060085">
    <property type="component" value="Linkage Group LG08"/>
</dbReference>
<reference evidence="2" key="1">
    <citation type="journal article" date="2023" name="Nat. Plants">
        <title>Single-cell RNA sequencing provides a high-resolution roadmap for understanding the multicellular compartmentation of specialized metabolism.</title>
        <authorList>
            <person name="Sun S."/>
            <person name="Shen X."/>
            <person name="Li Y."/>
            <person name="Li Y."/>
            <person name="Wang S."/>
            <person name="Li R."/>
            <person name="Zhang H."/>
            <person name="Shen G."/>
            <person name="Guo B."/>
            <person name="Wei J."/>
            <person name="Xu J."/>
            <person name="St-Pierre B."/>
            <person name="Chen S."/>
            <person name="Sun C."/>
        </authorList>
    </citation>
    <scope>NUCLEOTIDE SEQUENCE [LARGE SCALE GENOMIC DNA]</scope>
</reference>
<evidence type="ECO:0000313" key="2">
    <source>
        <dbReference type="Proteomes" id="UP001060085"/>
    </source>
</evidence>
<name>A0ACB9ZJR3_CATRO</name>
<sequence length="913" mass="103854">MEAIAFPQCLNSVLQTPPTPNKLKHCINNFSPTLLPHDLNELKSLHSVKEMHAQIVKMSEKWVSSEKTQTLISNYLEFGDFQSAATVFFLGFQKNYLYLDSFLEELKGFGGDPLEILEVFSELHKKGVEFNSSNITLVMKICASLMELWFGLEVHALLIKRGLDFDVYIKCALMNFYGMCSDIKSANQVFYETPNHESLLWKEAILMNLKSEKWVQVLQLFSLMQYSFVKTNIFTIHNVLQTCAKLGALDEGKQIHGYVIRNALESNVLICNSLINMYMKNNGPVLARTVFDLMENRNLSSWNSIISGYTILGYLHEALNLFQDMQIYNVKPHIVTWNCLLSGHLLSELYLEVLSILRKMQYAGYKPNSVSIISVLHAICKLGFLKFGKEIHCYVLRNGFESNLHVVTSLLDMYVKNNDLIQAKTVFDNMKNRNIFAWNTLISGYVSVGRFEEVRSFLDLMGMGGIKPDLITYNIMVSGYSSLGCIKEALDILIKMKTSGLAPNVVSWTALISGCSQNGYHEDAFRYSIEMQTEGIKPNSSTLASLLRSCAGLSLLQKGKEIHCHSIRNGLVEDVFMTTALIDMYSKSGSYKNAYDVFQNAKKKTLASWNSMIGGLAMYSFAKEAISLFHKMPDENIQPDSITFTAVLSSCKNSGLIDQGWKYFDLMKREYNIIPKIEHYTCMVDLLGRAGYIDEAWDIIQTMPMQPDVTIWGSFLGSCRVHENLNLGKIAARKLFELEPQNPANYISLMNLYAVLNKWEDVDRIRTLMRARGLKNGHIWSWIQIKQTVHVFSARGKPHQDEGEIHFELYQLISEMKNLGYVPAIDCVYHNIEAMEKEKILLGHSEKLAITYGLIKTKGSAAPIRVIKNTRICSDCHTVAKYISLLRNRVILLKDGLRFHHFSNGKCSCNDFW</sequence>
<protein>
    <submittedName>
        <fullName evidence="1">Uncharacterized protein</fullName>
    </submittedName>
</protein>
<keyword evidence="2" id="KW-1185">Reference proteome</keyword>
<proteinExistence type="predicted"/>
<accession>A0ACB9ZJR3</accession>